<organism evidence="2 3">
    <name type="scientific">Romanomermis culicivorax</name>
    <name type="common">Nematode worm</name>
    <dbReference type="NCBI Taxonomy" id="13658"/>
    <lineage>
        <taxon>Eukaryota</taxon>
        <taxon>Metazoa</taxon>
        <taxon>Ecdysozoa</taxon>
        <taxon>Nematoda</taxon>
        <taxon>Enoplea</taxon>
        <taxon>Dorylaimia</taxon>
        <taxon>Mermithida</taxon>
        <taxon>Mermithoidea</taxon>
        <taxon>Mermithidae</taxon>
        <taxon>Romanomermis</taxon>
    </lineage>
</organism>
<name>A0A915HF93_ROMCU</name>
<dbReference type="WBParaSite" id="nRc.2.0.1.t00277-RA">
    <property type="protein sequence ID" value="nRc.2.0.1.t00277-RA"/>
    <property type="gene ID" value="nRc.2.0.1.g00277"/>
</dbReference>
<dbReference type="Proteomes" id="UP000887565">
    <property type="component" value="Unplaced"/>
</dbReference>
<reference evidence="3" key="1">
    <citation type="submission" date="2022-11" db="UniProtKB">
        <authorList>
            <consortium name="WormBaseParasite"/>
        </authorList>
    </citation>
    <scope>IDENTIFICATION</scope>
</reference>
<keyword evidence="2" id="KW-1185">Reference proteome</keyword>
<accession>A0A915HF93</accession>
<protein>
    <submittedName>
        <fullName evidence="3">Uncharacterized protein</fullName>
    </submittedName>
</protein>
<feature type="compositionally biased region" description="Basic and acidic residues" evidence="1">
    <location>
        <begin position="76"/>
        <end position="85"/>
    </location>
</feature>
<proteinExistence type="predicted"/>
<evidence type="ECO:0000313" key="2">
    <source>
        <dbReference type="Proteomes" id="UP000887565"/>
    </source>
</evidence>
<evidence type="ECO:0000256" key="1">
    <source>
        <dbReference type="SAM" id="MobiDB-lite"/>
    </source>
</evidence>
<feature type="region of interest" description="Disordered" evidence="1">
    <location>
        <begin position="41"/>
        <end position="85"/>
    </location>
</feature>
<evidence type="ECO:0000313" key="3">
    <source>
        <dbReference type="WBParaSite" id="nRc.2.0.1.t00277-RA"/>
    </source>
</evidence>
<sequence>MQKTAIDKSATAKLAIKKFVGDLNNGNLAIKYRTVKLPPTANIETKGDGKPPSIGHQVRTDAKSGWTPSWDGRQSVIERTRNDKK</sequence>
<dbReference type="AlphaFoldDB" id="A0A915HF93"/>